<evidence type="ECO:0000256" key="1">
    <source>
        <dbReference type="SAM" id="MobiDB-lite"/>
    </source>
</evidence>
<evidence type="ECO:0000313" key="3">
    <source>
        <dbReference type="Proteomes" id="UP000469949"/>
    </source>
</evidence>
<reference evidence="2 3" key="1">
    <citation type="submission" date="2019-10" db="EMBL/GenBank/DDBJ databases">
        <title>Draft Genome Sequence of the Caffeine Degrading Methylotroph Methylorubrum populi PINKEL.</title>
        <authorList>
            <person name="Dawson S.C."/>
            <person name="Zhang X."/>
            <person name="Wright M.E."/>
            <person name="Sharma G."/>
            <person name="Langner J.T."/>
            <person name="Ditty J.L."/>
            <person name="Subuyuj G.A."/>
        </authorList>
    </citation>
    <scope>NUCLEOTIDE SEQUENCE [LARGE SCALE GENOMIC DNA]</scope>
    <source>
        <strain evidence="2 3">Pinkel</strain>
    </source>
</reference>
<dbReference type="EMBL" id="WEKV01000020">
    <property type="protein sequence ID" value="KAB7782203.1"/>
    <property type="molecule type" value="Genomic_DNA"/>
</dbReference>
<evidence type="ECO:0008006" key="4">
    <source>
        <dbReference type="Google" id="ProtNLM"/>
    </source>
</evidence>
<feature type="region of interest" description="Disordered" evidence="1">
    <location>
        <begin position="28"/>
        <end position="72"/>
    </location>
</feature>
<proteinExistence type="predicted"/>
<accession>A0A833MY96</accession>
<name>A0A833MY96_9HYPH</name>
<protein>
    <recommendedName>
        <fullName evidence="4">Molecular chaperone-like protein</fullName>
    </recommendedName>
</protein>
<dbReference type="Proteomes" id="UP000469949">
    <property type="component" value="Unassembled WGS sequence"/>
</dbReference>
<dbReference type="AlphaFoldDB" id="A0A833MY96"/>
<gene>
    <name evidence="2" type="ORF">F8B43_4958</name>
</gene>
<organism evidence="2 3">
    <name type="scientific">Methylorubrum populi</name>
    <dbReference type="NCBI Taxonomy" id="223967"/>
    <lineage>
        <taxon>Bacteria</taxon>
        <taxon>Pseudomonadati</taxon>
        <taxon>Pseudomonadota</taxon>
        <taxon>Alphaproteobacteria</taxon>
        <taxon>Hyphomicrobiales</taxon>
        <taxon>Methylobacteriaceae</taxon>
        <taxon>Methylorubrum</taxon>
    </lineage>
</organism>
<comment type="caution">
    <text evidence="2">The sequence shown here is derived from an EMBL/GenBank/DDBJ whole genome shotgun (WGS) entry which is preliminary data.</text>
</comment>
<sequence>MTRFRPTALLAVLLFAVAAITVVVLRATSDAPSTARDTTKAGTIPACDPPTPGAEPRSPDCPQSAPPTARTP</sequence>
<dbReference type="RefSeq" id="WP_152278713.1">
    <property type="nucleotide sequence ID" value="NZ_WEKV01000020.1"/>
</dbReference>
<evidence type="ECO:0000313" key="2">
    <source>
        <dbReference type="EMBL" id="KAB7782203.1"/>
    </source>
</evidence>